<reference evidence="3" key="1">
    <citation type="journal article" date="2010" name="Insect Mol. Biol.">
        <title>The draft genome sequence of Arsenophonus nasoniae, son-killer bacterium of Nasonia vitripennis, reveals genes associated with virulence and symbiosis.</title>
        <authorList>
            <person name="Wilkes T."/>
            <person name="Darby A.C."/>
            <person name="Choi J."/>
            <person name="Colborne J.K."/>
            <person name="Werren J.H."/>
            <person name="Hurst G.D.D."/>
        </authorList>
    </citation>
    <scope>NUCLEOTIDE SEQUENCE</scope>
</reference>
<evidence type="ECO:0000256" key="1">
    <source>
        <dbReference type="SAM" id="MobiDB-lite"/>
    </source>
</evidence>
<dbReference type="InterPro" id="IPR025208">
    <property type="entry name" value="Peptidase_M85"/>
</dbReference>
<evidence type="ECO:0000313" key="3">
    <source>
        <dbReference type="EMBL" id="CBA76058.1"/>
    </source>
</evidence>
<keyword evidence="2" id="KW-0472">Membrane</keyword>
<gene>
    <name evidence="3" type="ORF">ARN_33080</name>
</gene>
<keyword evidence="2" id="KW-1133">Transmembrane helix</keyword>
<feature type="transmembrane region" description="Helical" evidence="2">
    <location>
        <begin position="458"/>
        <end position="477"/>
    </location>
</feature>
<sequence>MKRKNMRLNQQQPNPAHETFRRSDGYAAHVITIGERNRLSEAQLYDIIVRVRQSIRQSYCFLAEPYTAFAIEDTIRTAIHLSTTFRNALAFSGSRERRDAGVLRSQDITRLHYRNLYVMRQYTDRRRLDQLSLTEILTATAETVPIVPEEILTFEDARDPDLFVSISISPNHNSVHYPFWQTGLIHEIIHAITDAGDPPENEQTARLGPTEILANQIAREISWNIPVFTAYDSVDRNEFISEYEFQSLRQGIYRHHQRGYELLERLCDINHLLTSSPNFAGIDTLSDECLIPTHSSDEDTPAHWGAFLLSGAHATHQRKDVFATKYKNIVFNKEELPLTQWHLEKYGLVIAEKAVNRVEHGSGFYKKKYKSWKEWYQSLAWKHVFGYGINGYGQAEAEGYFIYSPYGEIFEDCSFAVGITGTDIKKWGHNDNWTNLAGENWSSASAGQMYFDKNGRPVAIVMTNLITGFFGAGWSFIYNEGKWEYESKDDWDKHRFSEQNESLDRYAARFLIKNI</sequence>
<evidence type="ECO:0000256" key="2">
    <source>
        <dbReference type="SAM" id="Phobius"/>
    </source>
</evidence>
<organism evidence="3">
    <name type="scientific">Arsenophonus nasoniae</name>
    <name type="common">son-killer infecting Nasonia vitripennis</name>
    <dbReference type="NCBI Taxonomy" id="638"/>
    <lineage>
        <taxon>Bacteria</taxon>
        <taxon>Pseudomonadati</taxon>
        <taxon>Pseudomonadota</taxon>
        <taxon>Gammaproteobacteria</taxon>
        <taxon>Enterobacterales</taxon>
        <taxon>Morganellaceae</taxon>
        <taxon>Arsenophonus</taxon>
    </lineage>
</organism>
<keyword evidence="2" id="KW-0812">Transmembrane</keyword>
<dbReference type="Pfam" id="PF13678">
    <property type="entry name" value="Peptidase_M85"/>
    <property type="match status" value="1"/>
</dbReference>
<protein>
    <submittedName>
        <fullName evidence="3">Non-LEE encoded type III effector C</fullName>
    </submittedName>
</protein>
<dbReference type="EMBL" id="FN545260">
    <property type="protein sequence ID" value="CBA76058.1"/>
    <property type="molecule type" value="Genomic_DNA"/>
</dbReference>
<proteinExistence type="predicted"/>
<dbReference type="AlphaFoldDB" id="D2U3S1"/>
<feature type="region of interest" description="Disordered" evidence="1">
    <location>
        <begin position="1"/>
        <end position="21"/>
    </location>
</feature>
<name>D2U3S1_9GAMM</name>
<accession>D2U3S1</accession>